<dbReference type="Proteomes" id="UP000292957">
    <property type="component" value="Unassembled WGS sequence"/>
</dbReference>
<dbReference type="EMBL" id="ML143386">
    <property type="protein sequence ID" value="TBU35596.1"/>
    <property type="molecule type" value="Genomic_DNA"/>
</dbReference>
<proteinExistence type="predicted"/>
<evidence type="ECO:0000256" key="2">
    <source>
        <dbReference type="SAM" id="SignalP"/>
    </source>
</evidence>
<organism evidence="3">
    <name type="scientific">Dichomitus squalens</name>
    <dbReference type="NCBI Taxonomy" id="114155"/>
    <lineage>
        <taxon>Eukaryota</taxon>
        <taxon>Fungi</taxon>
        <taxon>Dikarya</taxon>
        <taxon>Basidiomycota</taxon>
        <taxon>Agaricomycotina</taxon>
        <taxon>Agaricomycetes</taxon>
        <taxon>Polyporales</taxon>
        <taxon>Polyporaceae</taxon>
        <taxon>Dichomitus</taxon>
    </lineage>
</organism>
<gene>
    <name evidence="3" type="ORF">BD311DRAFT_7763</name>
</gene>
<evidence type="ECO:0000313" key="3">
    <source>
        <dbReference type="EMBL" id="TBU35596.1"/>
    </source>
</evidence>
<feature type="signal peptide" evidence="2">
    <location>
        <begin position="1"/>
        <end position="20"/>
    </location>
</feature>
<feature type="chain" id="PRO_5020263466" evidence="2">
    <location>
        <begin position="21"/>
        <end position="116"/>
    </location>
</feature>
<keyword evidence="2" id="KW-0732">Signal</keyword>
<name>A0A4Q9N989_9APHY</name>
<dbReference type="AlphaFoldDB" id="A0A4Q9N989"/>
<protein>
    <submittedName>
        <fullName evidence="3">Uncharacterized protein</fullName>
    </submittedName>
</protein>
<reference evidence="3" key="1">
    <citation type="submission" date="2019-01" db="EMBL/GenBank/DDBJ databases">
        <title>Draft genome sequences of three monokaryotic isolates of the white-rot basidiomycete fungus Dichomitus squalens.</title>
        <authorList>
            <consortium name="DOE Joint Genome Institute"/>
            <person name="Lopez S.C."/>
            <person name="Andreopoulos B."/>
            <person name="Pangilinan J."/>
            <person name="Lipzen A."/>
            <person name="Riley R."/>
            <person name="Ahrendt S."/>
            <person name="Ng V."/>
            <person name="Barry K."/>
            <person name="Daum C."/>
            <person name="Grigoriev I.V."/>
            <person name="Hilden K.S."/>
            <person name="Makela M.R."/>
            <person name="de Vries R.P."/>
        </authorList>
    </citation>
    <scope>NUCLEOTIDE SEQUENCE [LARGE SCALE GENOMIC DNA]</scope>
    <source>
        <strain evidence="3">OM18370.1</strain>
    </source>
</reference>
<feature type="compositionally biased region" description="Basic and acidic residues" evidence="1">
    <location>
        <begin position="107"/>
        <end position="116"/>
    </location>
</feature>
<accession>A0A4Q9N989</accession>
<evidence type="ECO:0000256" key="1">
    <source>
        <dbReference type="SAM" id="MobiDB-lite"/>
    </source>
</evidence>
<sequence>MSRYRVACLVLILFATYRSGAPGNFECCSLSLALANQLASWSVSTDDMYRVYAIYQYGYIYNRTLLSIPAHPELYAPVTRALDCSFAKRRGEKMSSRHRHTPPTAKDSAERPRHGL</sequence>
<feature type="region of interest" description="Disordered" evidence="1">
    <location>
        <begin position="89"/>
        <end position="116"/>
    </location>
</feature>
<feature type="compositionally biased region" description="Basic residues" evidence="1">
    <location>
        <begin position="89"/>
        <end position="101"/>
    </location>
</feature>